<evidence type="ECO:0000313" key="6">
    <source>
        <dbReference type="Proteomes" id="UP000005289"/>
    </source>
</evidence>
<protein>
    <submittedName>
        <fullName evidence="5">5'-3' exonuclease</fullName>
    </submittedName>
</protein>
<dbReference type="EMBL" id="CP007029">
    <property type="protein sequence ID" value="AHE99607.1"/>
    <property type="molecule type" value="Genomic_DNA"/>
</dbReference>
<dbReference type="Proteomes" id="UP000005289">
    <property type="component" value="Chromosome"/>
</dbReference>
<dbReference type="OrthoDB" id="9806424at2"/>
<dbReference type="Gene3D" id="1.10.150.20">
    <property type="entry name" value="5' to 3' exonuclease, C-terminal subdomain"/>
    <property type="match status" value="1"/>
</dbReference>
<keyword evidence="5" id="KW-0269">Exonuclease</keyword>
<keyword evidence="6" id="KW-1185">Reference proteome</keyword>
<keyword evidence="2" id="KW-0378">Hydrolase</keyword>
<evidence type="ECO:0000256" key="1">
    <source>
        <dbReference type="ARBA" id="ARBA00022722"/>
    </source>
</evidence>
<dbReference type="PANTHER" id="PTHR42646">
    <property type="entry name" value="FLAP ENDONUCLEASE XNI"/>
    <property type="match status" value="1"/>
</dbReference>
<dbReference type="GO" id="GO:0003677">
    <property type="term" value="F:DNA binding"/>
    <property type="evidence" value="ECO:0007669"/>
    <property type="project" value="UniProtKB-KW"/>
</dbReference>
<dbReference type="CDD" id="cd09898">
    <property type="entry name" value="H3TH_53EXO"/>
    <property type="match status" value="1"/>
</dbReference>
<dbReference type="InterPro" id="IPR038969">
    <property type="entry name" value="FEN"/>
</dbReference>
<evidence type="ECO:0000256" key="2">
    <source>
        <dbReference type="ARBA" id="ARBA00022801"/>
    </source>
</evidence>
<dbReference type="AlphaFoldDB" id="W0DQS6"/>
<keyword evidence="1" id="KW-0540">Nuclease</keyword>
<dbReference type="InterPro" id="IPR029060">
    <property type="entry name" value="PIN-like_dom_sf"/>
</dbReference>
<dbReference type="SMART" id="SM00279">
    <property type="entry name" value="HhH2"/>
    <property type="match status" value="1"/>
</dbReference>
<organism evidence="5 6">
    <name type="scientific">Thioalkalivibrio paradoxus ARh 1</name>
    <dbReference type="NCBI Taxonomy" id="713585"/>
    <lineage>
        <taxon>Bacteria</taxon>
        <taxon>Pseudomonadati</taxon>
        <taxon>Pseudomonadota</taxon>
        <taxon>Gammaproteobacteria</taxon>
        <taxon>Chromatiales</taxon>
        <taxon>Ectothiorhodospiraceae</taxon>
        <taxon>Thioalkalivibrio</taxon>
    </lineage>
</organism>
<dbReference type="InterPro" id="IPR020045">
    <property type="entry name" value="DNA_polI_H3TH"/>
</dbReference>
<dbReference type="RefSeq" id="WP_006746816.1">
    <property type="nucleotide sequence ID" value="NZ_CP007029.1"/>
</dbReference>
<evidence type="ECO:0000259" key="4">
    <source>
        <dbReference type="SMART" id="SM00475"/>
    </source>
</evidence>
<dbReference type="Pfam" id="PF01367">
    <property type="entry name" value="5_3_exonuc"/>
    <property type="match status" value="1"/>
</dbReference>
<dbReference type="SMART" id="SM00475">
    <property type="entry name" value="53EXOc"/>
    <property type="match status" value="1"/>
</dbReference>
<dbReference type="SUPFAM" id="SSF88723">
    <property type="entry name" value="PIN domain-like"/>
    <property type="match status" value="1"/>
</dbReference>
<gene>
    <name evidence="5" type="ORF">THITH_16375</name>
</gene>
<reference evidence="5 6" key="1">
    <citation type="submission" date="2013-12" db="EMBL/GenBank/DDBJ databases">
        <authorList>
            <consortium name="DOE Joint Genome Institute"/>
            <person name="Muyzer G."/>
            <person name="Huntemann M."/>
            <person name="Han J."/>
            <person name="Chen A."/>
            <person name="Kyrpides N."/>
            <person name="Mavromatis K."/>
            <person name="Markowitz V."/>
            <person name="Palaniappan K."/>
            <person name="Ivanova N."/>
            <person name="Schaumberg A."/>
            <person name="Pati A."/>
            <person name="Liolios K."/>
            <person name="Nordberg H.P."/>
            <person name="Cantor M.N."/>
            <person name="Hua S.X."/>
            <person name="Woyke T."/>
        </authorList>
    </citation>
    <scope>NUCLEOTIDE SEQUENCE [LARGE SCALE GENOMIC DNA]</scope>
    <source>
        <strain evidence="5 6">ARh 1</strain>
    </source>
</reference>
<name>W0DQS6_9GAMM</name>
<accession>W0DQS6</accession>
<dbReference type="HOGENOM" id="CLU_004675_1_0_6"/>
<dbReference type="STRING" id="713585.THITH_16375"/>
<evidence type="ECO:0000313" key="5">
    <source>
        <dbReference type="EMBL" id="AHE99607.1"/>
    </source>
</evidence>
<dbReference type="Pfam" id="PF02739">
    <property type="entry name" value="5_3_exonuc_N"/>
    <property type="match status" value="1"/>
</dbReference>
<dbReference type="SUPFAM" id="SSF47807">
    <property type="entry name" value="5' to 3' exonuclease, C-terminal subdomain"/>
    <property type="match status" value="1"/>
</dbReference>
<keyword evidence="3" id="KW-0238">DNA-binding</keyword>
<sequence>MSRTETPSATPPAAAGERVATLVDSSIFVFRAWFARGEQPDMFGRPGGAVHGFAHSLCQWLPLCPAGPVAFAFDTGLRSSFRHRIDPDYKAHRPPAPDALRSQFGRIREMLDALGLVQLAHSEFEADDLIATLAANARTHGLAVDVLSADKDLAQVILGPDDRLRDPERGTVLGRADLERRLRVRPEQVADLLALAGDRSDNIRGLTGVGPASAARILRRLGDLEAVLAAPQEVARCRIRGAAGIARQVADRADALRQARRLTALVTTVPDLPDPDALYPQGPLPDAERRLHALGVAPPYRSRLLAIAADMARRHIAGRRPQQAA</sequence>
<dbReference type="PANTHER" id="PTHR42646:SF2">
    <property type="entry name" value="5'-3' EXONUCLEASE FAMILY PROTEIN"/>
    <property type="match status" value="1"/>
</dbReference>
<dbReference type="InterPro" id="IPR020046">
    <property type="entry name" value="5-3_exonucl_a-hlix_arch_N"/>
</dbReference>
<dbReference type="InterPro" id="IPR036279">
    <property type="entry name" value="5-3_exonuclease_C_sf"/>
</dbReference>
<dbReference type="GO" id="GO:0008409">
    <property type="term" value="F:5'-3' exonuclease activity"/>
    <property type="evidence" value="ECO:0007669"/>
    <property type="project" value="InterPro"/>
</dbReference>
<dbReference type="CDD" id="cd09859">
    <property type="entry name" value="PIN_53EXO"/>
    <property type="match status" value="1"/>
</dbReference>
<dbReference type="GO" id="GO:0033567">
    <property type="term" value="P:DNA replication, Okazaki fragment processing"/>
    <property type="evidence" value="ECO:0007669"/>
    <property type="project" value="InterPro"/>
</dbReference>
<dbReference type="InterPro" id="IPR002421">
    <property type="entry name" value="5-3_exonuclease"/>
</dbReference>
<dbReference type="InterPro" id="IPR008918">
    <property type="entry name" value="HhH2"/>
</dbReference>
<dbReference type="Gene3D" id="3.40.50.1010">
    <property type="entry name" value="5'-nuclease"/>
    <property type="match status" value="1"/>
</dbReference>
<evidence type="ECO:0000256" key="3">
    <source>
        <dbReference type="ARBA" id="ARBA00023125"/>
    </source>
</evidence>
<dbReference type="KEGG" id="tti:THITH_16375"/>
<dbReference type="GO" id="GO:0017108">
    <property type="term" value="F:5'-flap endonuclease activity"/>
    <property type="evidence" value="ECO:0007669"/>
    <property type="project" value="InterPro"/>
</dbReference>
<proteinExistence type="predicted"/>
<feature type="domain" description="5'-3' exonuclease" evidence="4">
    <location>
        <begin position="17"/>
        <end position="280"/>
    </location>
</feature>